<dbReference type="InterPro" id="IPR036259">
    <property type="entry name" value="MFS_trans_sf"/>
</dbReference>
<feature type="transmembrane region" description="Helical" evidence="6">
    <location>
        <begin position="102"/>
        <end position="123"/>
    </location>
</feature>
<feature type="domain" description="Major facilitator superfamily (MFS) profile" evidence="7">
    <location>
        <begin position="11"/>
        <end position="447"/>
    </location>
</feature>
<dbReference type="Gene3D" id="1.20.1250.20">
    <property type="entry name" value="MFS general substrate transporter like domains"/>
    <property type="match status" value="1"/>
</dbReference>
<reference evidence="8" key="1">
    <citation type="submission" date="2022-11" db="EMBL/GenBank/DDBJ databases">
        <title>Hoeflea poritis sp. nov., isolated from scleractinian coral Porites lutea.</title>
        <authorList>
            <person name="Zhang G."/>
            <person name="Wei Q."/>
            <person name="Cai L."/>
        </authorList>
    </citation>
    <scope>NUCLEOTIDE SEQUENCE</scope>
    <source>
        <strain evidence="8">E7-10</strain>
    </source>
</reference>
<dbReference type="Proteomes" id="UP001148313">
    <property type="component" value="Unassembled WGS sequence"/>
</dbReference>
<evidence type="ECO:0000256" key="1">
    <source>
        <dbReference type="ARBA" id="ARBA00004141"/>
    </source>
</evidence>
<keyword evidence="4 6" id="KW-1133">Transmembrane helix</keyword>
<evidence type="ECO:0000256" key="3">
    <source>
        <dbReference type="ARBA" id="ARBA00022692"/>
    </source>
</evidence>
<keyword evidence="5 6" id="KW-0472">Membrane</keyword>
<dbReference type="PANTHER" id="PTHR42718:SF9">
    <property type="entry name" value="MAJOR FACILITATOR SUPERFAMILY MULTIDRUG TRANSPORTER MFSC"/>
    <property type="match status" value="1"/>
</dbReference>
<feature type="transmembrane region" description="Helical" evidence="6">
    <location>
        <begin position="165"/>
        <end position="185"/>
    </location>
</feature>
<organism evidence="8 9">
    <name type="scientific">Hoeflea poritis</name>
    <dbReference type="NCBI Taxonomy" id="2993659"/>
    <lineage>
        <taxon>Bacteria</taxon>
        <taxon>Pseudomonadati</taxon>
        <taxon>Pseudomonadota</taxon>
        <taxon>Alphaproteobacteria</taxon>
        <taxon>Hyphomicrobiales</taxon>
        <taxon>Rhizobiaceae</taxon>
        <taxon>Hoeflea</taxon>
    </lineage>
</organism>
<evidence type="ECO:0000256" key="6">
    <source>
        <dbReference type="SAM" id="Phobius"/>
    </source>
</evidence>
<dbReference type="PROSITE" id="PS50850">
    <property type="entry name" value="MFS"/>
    <property type="match status" value="1"/>
</dbReference>
<feature type="transmembrane region" description="Helical" evidence="6">
    <location>
        <begin position="135"/>
        <end position="153"/>
    </location>
</feature>
<feature type="transmembrane region" description="Helical" evidence="6">
    <location>
        <begin position="197"/>
        <end position="217"/>
    </location>
</feature>
<dbReference type="EMBL" id="JAPJZH010000020">
    <property type="protein sequence ID" value="MDA4848269.1"/>
    <property type="molecule type" value="Genomic_DNA"/>
</dbReference>
<feature type="transmembrane region" description="Helical" evidence="6">
    <location>
        <begin position="9"/>
        <end position="36"/>
    </location>
</feature>
<keyword evidence="3 6" id="KW-0812">Transmembrane</keyword>
<dbReference type="PANTHER" id="PTHR42718">
    <property type="entry name" value="MAJOR FACILITATOR SUPERFAMILY MULTIDRUG TRANSPORTER MFSC"/>
    <property type="match status" value="1"/>
</dbReference>
<keyword evidence="9" id="KW-1185">Reference proteome</keyword>
<dbReference type="InterPro" id="IPR011701">
    <property type="entry name" value="MFS"/>
</dbReference>
<accession>A0ABT4VU78</accession>
<feature type="transmembrane region" description="Helical" evidence="6">
    <location>
        <begin position="331"/>
        <end position="349"/>
    </location>
</feature>
<evidence type="ECO:0000256" key="4">
    <source>
        <dbReference type="ARBA" id="ARBA00022989"/>
    </source>
</evidence>
<comment type="subcellular location">
    <subcellularLocation>
        <location evidence="1">Membrane</location>
        <topology evidence="1">Multi-pass membrane protein</topology>
    </subcellularLocation>
</comment>
<dbReference type="PRINTS" id="PR01036">
    <property type="entry name" value="TCRTETB"/>
</dbReference>
<evidence type="ECO:0000259" key="7">
    <source>
        <dbReference type="PROSITE" id="PS50850"/>
    </source>
</evidence>
<protein>
    <submittedName>
        <fullName evidence="8">MFS transporter</fullName>
    </submittedName>
</protein>
<sequence>MINDENRKWWLLTAMAGGLGLVLFDETVVGVALPVIQKELGISVLASHWIVNAYLLVFACLVAVAGRLGDMLPLKTLYLAGTALFGISSIVAGFAPDAGTLIAARAVQGVAAALVFPLSLAIVTLMFPEREHGKAFGIYGMVGTVFLALGPLVGGVLSDYVSWRWIFWINPFLTAAMIFLVSKTWSGIEEKKDTRPLDIPGLLLLCIGAGCLVFALMQGPDYGWLHLYILLPALIGGVASVAFIVRELRSRAPLIEIALFRDPTFGAANAIIFTAQFIKMALFIFAVLYFQRVLGMNPALAGAAIVPAVIAQPFLAAPAGRLADAYGCRKTSLVGIGGSLAAMLVVTLVLPLDNYWAIFPAFLFWSMVAPMLYTPPRKAVMRAAAGTQKGQAGGIAMSAQMLGGTVGMAVCSAVFSTTQSYQGVFAAVTALAAAVFLYAWFGLKDDTGIADPG</sequence>
<feature type="transmembrane region" description="Helical" evidence="6">
    <location>
        <begin position="266"/>
        <end position="290"/>
    </location>
</feature>
<feature type="transmembrane region" description="Helical" evidence="6">
    <location>
        <begin position="394"/>
        <end position="415"/>
    </location>
</feature>
<dbReference type="SUPFAM" id="SSF103473">
    <property type="entry name" value="MFS general substrate transporter"/>
    <property type="match status" value="1"/>
</dbReference>
<feature type="transmembrane region" description="Helical" evidence="6">
    <location>
        <begin position="355"/>
        <end position="373"/>
    </location>
</feature>
<feature type="transmembrane region" description="Helical" evidence="6">
    <location>
        <begin position="421"/>
        <end position="441"/>
    </location>
</feature>
<feature type="transmembrane region" description="Helical" evidence="6">
    <location>
        <begin position="42"/>
        <end position="65"/>
    </location>
</feature>
<proteinExistence type="predicted"/>
<evidence type="ECO:0000256" key="5">
    <source>
        <dbReference type="ARBA" id="ARBA00023136"/>
    </source>
</evidence>
<feature type="transmembrane region" description="Helical" evidence="6">
    <location>
        <begin position="77"/>
        <end position="96"/>
    </location>
</feature>
<dbReference type="Pfam" id="PF07690">
    <property type="entry name" value="MFS_1"/>
    <property type="match status" value="1"/>
</dbReference>
<gene>
    <name evidence="8" type="ORF">OOZ53_23125</name>
</gene>
<name>A0ABT4VU78_9HYPH</name>
<feature type="transmembrane region" description="Helical" evidence="6">
    <location>
        <begin position="223"/>
        <end position="245"/>
    </location>
</feature>
<evidence type="ECO:0000256" key="2">
    <source>
        <dbReference type="ARBA" id="ARBA00022448"/>
    </source>
</evidence>
<dbReference type="RefSeq" id="WP_271092122.1">
    <property type="nucleotide sequence ID" value="NZ_JAPJZH010000020.1"/>
</dbReference>
<dbReference type="Gene3D" id="1.20.1720.10">
    <property type="entry name" value="Multidrug resistance protein D"/>
    <property type="match status" value="1"/>
</dbReference>
<evidence type="ECO:0000313" key="9">
    <source>
        <dbReference type="Proteomes" id="UP001148313"/>
    </source>
</evidence>
<evidence type="ECO:0000313" key="8">
    <source>
        <dbReference type="EMBL" id="MDA4848269.1"/>
    </source>
</evidence>
<comment type="caution">
    <text evidence="8">The sequence shown here is derived from an EMBL/GenBank/DDBJ whole genome shotgun (WGS) entry which is preliminary data.</text>
</comment>
<keyword evidence="2" id="KW-0813">Transport</keyword>
<dbReference type="InterPro" id="IPR020846">
    <property type="entry name" value="MFS_dom"/>
</dbReference>
<feature type="transmembrane region" description="Helical" evidence="6">
    <location>
        <begin position="296"/>
        <end position="319"/>
    </location>
</feature>
<dbReference type="CDD" id="cd17321">
    <property type="entry name" value="MFS_MMR_MDR_like"/>
    <property type="match status" value="1"/>
</dbReference>